<dbReference type="Proteomes" id="UP000185766">
    <property type="component" value="Unassembled WGS sequence"/>
</dbReference>
<evidence type="ECO:0000313" key="6">
    <source>
        <dbReference type="EMBL" id="SEK89743.1"/>
    </source>
</evidence>
<comment type="similarity">
    <text evidence="1">Belongs to the transglycosylase Slt family.</text>
</comment>
<dbReference type="Pfam" id="PF01464">
    <property type="entry name" value="SLT"/>
    <property type="match status" value="1"/>
</dbReference>
<evidence type="ECO:0000256" key="1">
    <source>
        <dbReference type="ARBA" id="ARBA00007734"/>
    </source>
</evidence>
<dbReference type="InterPro" id="IPR012289">
    <property type="entry name" value="Lytic_TGlycosylase_superhlx_L"/>
</dbReference>
<dbReference type="SUPFAM" id="SSF53955">
    <property type="entry name" value="Lysozyme-like"/>
    <property type="match status" value="1"/>
</dbReference>
<dbReference type="Gene3D" id="1.25.20.10">
    <property type="entry name" value="Bacterial muramidases"/>
    <property type="match status" value="1"/>
</dbReference>
<dbReference type="Gene3D" id="1.10.1240.20">
    <property type="entry name" value="Lytic transglycosylase, superhelical linker domain"/>
    <property type="match status" value="1"/>
</dbReference>
<proteinExistence type="inferred from homology"/>
<reference evidence="6 7" key="1">
    <citation type="submission" date="2016-10" db="EMBL/GenBank/DDBJ databases">
        <authorList>
            <person name="de Groot N.N."/>
        </authorList>
    </citation>
    <scope>NUCLEOTIDE SEQUENCE [LARGE SCALE GENOMIC DNA]</scope>
    <source>
        <strain evidence="6 7">JCM 19513</strain>
    </source>
</reference>
<dbReference type="AlphaFoldDB" id="A0A1H7KSA6"/>
<sequence>MILPRSRFSRLLAVFAAGASLLCTTSFAANLSQQRQQYDLALKALERGDSSVYQRYASNLRGYPLQPYLDYQQLTNRLPSASDAEVEAFLLEHGDLPQISWLKLRWLRALAERGQWPLFLKYYSPKLNFTELDCLHAEYLIKTAPAEGRAKAEQLWAVGKSQPNACDPLFDTAKARGWLTDALIWKRLRLAGDNGQFGLATYLSKQLNNPAEGERLVDLAQNPRKLAKPSGLKSTREADAVGLGLRRLARQDPELALSLLNRYEGSLPFSREEKTAIARSIGLTFAKRFDSRGLEVMNRFDPQLKDNTVSEWRARLLMRHGRWAELNQLLRQFPEDLAKQPRWRYWYARSLQSGNPQHAEALLKLDELAKERDFYGFLAADLVEKPYHLNHKPYPLKPQVIQRVRNSAGIRRAMEFHARGEIINGRREWYHISNLFDKEELIAQARLGYELEWYFPAIRAISTAQYWDDLEVRFPMPYRSSFVNAARQHNLHPSWVVAVTRQESAFMNDARSGVGAMGLMQLMPATAKETARRYNIALGNVQNAYLPETNIKLGSAYLHQVLNQFKGNRVLASAAYNAGPGRVRQWLRGAEKLSFDVWVENIPFDETRQYVQNVLTYSVIYGDKLGAPQRIVEWHERYFDQVQ</sequence>
<dbReference type="InterPro" id="IPR037061">
    <property type="entry name" value="Lytic_TGlycoase_superhlx_L_sf"/>
</dbReference>
<organism evidence="6 7">
    <name type="scientific">Atopomonas hussainii</name>
    <dbReference type="NCBI Taxonomy" id="1429083"/>
    <lineage>
        <taxon>Bacteria</taxon>
        <taxon>Pseudomonadati</taxon>
        <taxon>Pseudomonadota</taxon>
        <taxon>Gammaproteobacteria</taxon>
        <taxon>Pseudomonadales</taxon>
        <taxon>Pseudomonadaceae</taxon>
        <taxon>Atopomonas</taxon>
    </lineage>
</organism>
<dbReference type="CDD" id="cd13401">
    <property type="entry name" value="Slt70-like"/>
    <property type="match status" value="1"/>
</dbReference>
<feature type="domain" description="Transglycosylase SLT" evidence="4">
    <location>
        <begin position="483"/>
        <end position="596"/>
    </location>
</feature>
<feature type="signal peptide" evidence="3">
    <location>
        <begin position="1"/>
        <end position="28"/>
    </location>
</feature>
<dbReference type="GO" id="GO:0042597">
    <property type="term" value="C:periplasmic space"/>
    <property type="evidence" value="ECO:0007669"/>
    <property type="project" value="InterPro"/>
</dbReference>
<dbReference type="Gene3D" id="1.10.530.10">
    <property type="match status" value="1"/>
</dbReference>
<keyword evidence="7" id="KW-1185">Reference proteome</keyword>
<dbReference type="PANTHER" id="PTHR37423">
    <property type="entry name" value="SOLUBLE LYTIC MUREIN TRANSGLYCOSYLASE-RELATED"/>
    <property type="match status" value="1"/>
</dbReference>
<feature type="domain" description="Lytic transglycosylase superhelical linker" evidence="5">
    <location>
        <begin position="404"/>
        <end position="470"/>
    </location>
</feature>
<protein>
    <submittedName>
        <fullName evidence="6">Soluble lytic murein transglycosylase</fullName>
    </submittedName>
</protein>
<dbReference type="EMBL" id="FOAS01000006">
    <property type="protein sequence ID" value="SEK89743.1"/>
    <property type="molecule type" value="Genomic_DNA"/>
</dbReference>
<dbReference type="InterPro" id="IPR008258">
    <property type="entry name" value="Transglycosylase_SLT_dom_1"/>
</dbReference>
<gene>
    <name evidence="6" type="ORF">SAMN05216214_10666</name>
</gene>
<dbReference type="STRING" id="1429083.GCA_001885685_00997"/>
<dbReference type="RefSeq" id="WP_083394267.1">
    <property type="nucleotide sequence ID" value="NZ_FOAS01000006.1"/>
</dbReference>
<dbReference type="PANTHER" id="PTHR37423:SF5">
    <property type="entry name" value="SOLUBLE LYTIC MUREIN TRANSGLYCOSYLASE"/>
    <property type="match status" value="1"/>
</dbReference>
<evidence type="ECO:0000259" key="4">
    <source>
        <dbReference type="Pfam" id="PF01464"/>
    </source>
</evidence>
<evidence type="ECO:0000256" key="2">
    <source>
        <dbReference type="ARBA" id="ARBA00022729"/>
    </source>
</evidence>
<dbReference type="SUPFAM" id="SSF48435">
    <property type="entry name" value="Bacterial muramidases"/>
    <property type="match status" value="1"/>
</dbReference>
<dbReference type="Pfam" id="PF14718">
    <property type="entry name" value="SLT_L"/>
    <property type="match status" value="1"/>
</dbReference>
<dbReference type="InterPro" id="IPR023346">
    <property type="entry name" value="Lysozyme-like_dom_sf"/>
</dbReference>
<evidence type="ECO:0000313" key="7">
    <source>
        <dbReference type="Proteomes" id="UP000185766"/>
    </source>
</evidence>
<feature type="chain" id="PRO_5010318373" evidence="3">
    <location>
        <begin position="29"/>
        <end position="643"/>
    </location>
</feature>
<dbReference type="GO" id="GO:0004553">
    <property type="term" value="F:hydrolase activity, hydrolyzing O-glycosyl compounds"/>
    <property type="evidence" value="ECO:0007669"/>
    <property type="project" value="InterPro"/>
</dbReference>
<evidence type="ECO:0000256" key="3">
    <source>
        <dbReference type="SAM" id="SignalP"/>
    </source>
</evidence>
<evidence type="ECO:0000259" key="5">
    <source>
        <dbReference type="Pfam" id="PF14718"/>
    </source>
</evidence>
<keyword evidence="2 3" id="KW-0732">Signal</keyword>
<accession>A0A1H7KSA6</accession>
<dbReference type="InterPro" id="IPR008939">
    <property type="entry name" value="Lytic_TGlycosylase_superhlx_U"/>
</dbReference>
<name>A0A1H7KSA6_9GAMM</name>